<gene>
    <name evidence="1" type="ORF">LAS9267_00448</name>
</gene>
<dbReference type="EMBL" id="OKRC01000001">
    <property type="protein sequence ID" value="SPE18960.1"/>
    <property type="molecule type" value="Genomic_DNA"/>
</dbReference>
<dbReference type="InterPro" id="IPR036514">
    <property type="entry name" value="SGNH_hydro_sf"/>
</dbReference>
<dbReference type="CDD" id="cd04506">
    <property type="entry name" value="SGNH_hydrolase_YpmR_like"/>
    <property type="match status" value="1"/>
</dbReference>
<evidence type="ECO:0000313" key="1">
    <source>
        <dbReference type="EMBL" id="SPE18960.1"/>
    </source>
</evidence>
<dbReference type="GO" id="GO:0004622">
    <property type="term" value="F:phosphatidylcholine lysophospholipase activity"/>
    <property type="evidence" value="ECO:0007669"/>
    <property type="project" value="TreeGrafter"/>
</dbReference>
<dbReference type="AlphaFoldDB" id="A0A9N7PB91"/>
<comment type="caution">
    <text evidence="1">The sequence shown here is derived from an EMBL/GenBank/DDBJ whole genome shotgun (WGS) entry which is preliminary data.</text>
</comment>
<dbReference type="Proteomes" id="UP000239650">
    <property type="component" value="Unassembled WGS sequence"/>
</dbReference>
<dbReference type="InterPro" id="IPR013830">
    <property type="entry name" value="SGNH_hydro"/>
</dbReference>
<dbReference type="RefSeq" id="WP_016265151.1">
    <property type="nucleotide sequence ID" value="NZ_CBCRUE010000007.1"/>
</dbReference>
<accession>A0A9N7PB91</accession>
<reference evidence="1 2" key="1">
    <citation type="submission" date="2018-02" db="EMBL/GenBank/DDBJ databases">
        <authorList>
            <person name="Rodrigo-Torres L."/>
            <person name="Arahal R. D."/>
            <person name="Lucena T."/>
        </authorList>
    </citation>
    <scope>NUCLEOTIDE SEQUENCE [LARGE SCALE GENOMIC DNA]</scope>
    <source>
        <strain evidence="1 2">CECT 9267</strain>
    </source>
</reference>
<name>A0A9N7PB91_LATSK</name>
<protein>
    <submittedName>
        <fullName evidence="1">GDSL-like Lipase/Acylhydrolase</fullName>
    </submittedName>
</protein>
<sequence>MKKIRQLLIDLGIFAGVLLVVFIVWQLLTPRPMKVRSHQESVQKTKVVQPKKVKKTLHLVAVGDSLTHGVGDEQNKEGYVSRIAAKIKTETDHPVATENYGVTGDTSVQIEKRVRTQPTLQANLKKADIITLTVGGNDLMAVLQNNFLDLDQKQITAGQKAYQTHLMTLFRQIRQQNPTAPIFVMGVYNPFYVYFPEITGMSKAVTAWNKTVKEVANDFESAYYINSDRLLTHGDGHYVKQTKSLAKMDSSKLQKTLAENEHLNPYISDDDHFHPNQKGYQLITNAFWQQMNAHQKDWTK</sequence>
<proteinExistence type="predicted"/>
<dbReference type="InterPro" id="IPR051532">
    <property type="entry name" value="Ester_Hydrolysis_Enzymes"/>
</dbReference>
<organism evidence="1 2">
    <name type="scientific">Latilactobacillus sakei</name>
    <name type="common">Lactobacillus sakei</name>
    <dbReference type="NCBI Taxonomy" id="1599"/>
    <lineage>
        <taxon>Bacteria</taxon>
        <taxon>Bacillati</taxon>
        <taxon>Bacillota</taxon>
        <taxon>Bacilli</taxon>
        <taxon>Lactobacillales</taxon>
        <taxon>Lactobacillaceae</taxon>
        <taxon>Latilactobacillus</taxon>
    </lineage>
</organism>
<dbReference type="GeneID" id="57133857"/>
<dbReference type="PANTHER" id="PTHR30383:SF27">
    <property type="entry name" value="SPORE GERMINATION LIPASE LIPC"/>
    <property type="match status" value="1"/>
</dbReference>
<dbReference type="SUPFAM" id="SSF52266">
    <property type="entry name" value="SGNH hydrolase"/>
    <property type="match status" value="1"/>
</dbReference>
<dbReference type="PANTHER" id="PTHR30383">
    <property type="entry name" value="THIOESTERASE 1/PROTEASE 1/LYSOPHOSPHOLIPASE L1"/>
    <property type="match status" value="1"/>
</dbReference>
<evidence type="ECO:0000313" key="2">
    <source>
        <dbReference type="Proteomes" id="UP000239650"/>
    </source>
</evidence>
<dbReference type="Pfam" id="PF13472">
    <property type="entry name" value="Lipase_GDSL_2"/>
    <property type="match status" value="1"/>
</dbReference>
<dbReference type="Gene3D" id="3.40.50.1110">
    <property type="entry name" value="SGNH hydrolase"/>
    <property type="match status" value="1"/>
</dbReference>